<dbReference type="NCBIfam" id="NF043069">
    <property type="entry name" value="T4HPD_activ_SAM"/>
    <property type="match status" value="1"/>
</dbReference>
<dbReference type="GO" id="GO:0046872">
    <property type="term" value="F:metal ion binding"/>
    <property type="evidence" value="ECO:0007669"/>
    <property type="project" value="UniProtKB-KW"/>
</dbReference>
<keyword evidence="6" id="KW-0560">Oxidoreductase</keyword>
<dbReference type="InterPro" id="IPR012839">
    <property type="entry name" value="Organic_radical_activase"/>
</dbReference>
<comment type="catalytic activity">
    <reaction evidence="9">
        <text>glycyl-[protein] + reduced [flavodoxin] + S-adenosyl-L-methionine = glycin-2-yl radical-[protein] + semiquinone [flavodoxin] + 5'-deoxyadenosine + L-methionine + H(+)</text>
        <dbReference type="Rhea" id="RHEA:61976"/>
        <dbReference type="Rhea" id="RHEA-COMP:10622"/>
        <dbReference type="Rhea" id="RHEA-COMP:14480"/>
        <dbReference type="Rhea" id="RHEA-COMP:15993"/>
        <dbReference type="Rhea" id="RHEA-COMP:15994"/>
        <dbReference type="ChEBI" id="CHEBI:15378"/>
        <dbReference type="ChEBI" id="CHEBI:17319"/>
        <dbReference type="ChEBI" id="CHEBI:29947"/>
        <dbReference type="ChEBI" id="CHEBI:32722"/>
        <dbReference type="ChEBI" id="CHEBI:57618"/>
        <dbReference type="ChEBI" id="CHEBI:57844"/>
        <dbReference type="ChEBI" id="CHEBI:59789"/>
        <dbReference type="ChEBI" id="CHEBI:140311"/>
    </reaction>
</comment>
<dbReference type="Gene3D" id="3.80.30.10">
    <property type="entry name" value="pyruvate-formate lyase- activating enzyme"/>
    <property type="match status" value="1"/>
</dbReference>
<dbReference type="InterPro" id="IPR034457">
    <property type="entry name" value="Organic_radical-activating"/>
</dbReference>
<evidence type="ECO:0000313" key="12">
    <source>
        <dbReference type="EMBL" id="NYB75676.1"/>
    </source>
</evidence>
<dbReference type="RefSeq" id="WP_179239395.1">
    <property type="nucleotide sequence ID" value="NZ_JACBNQ010000026.1"/>
</dbReference>
<organism evidence="12 13">
    <name type="scientific">Sedimentibacter hydroxybenzoicus DSM 7310</name>
    <dbReference type="NCBI Taxonomy" id="1123245"/>
    <lineage>
        <taxon>Bacteria</taxon>
        <taxon>Bacillati</taxon>
        <taxon>Bacillota</taxon>
        <taxon>Tissierellia</taxon>
        <taxon>Sedimentibacter</taxon>
    </lineage>
</organism>
<protein>
    <submittedName>
        <fullName evidence="12">Glycyl-radical enzyme activating protein</fullName>
    </submittedName>
</protein>
<dbReference type="Proteomes" id="UP000611629">
    <property type="component" value="Unassembled WGS sequence"/>
</dbReference>
<dbReference type="Pfam" id="PF00037">
    <property type="entry name" value="Fer4"/>
    <property type="match status" value="1"/>
</dbReference>
<evidence type="ECO:0000256" key="5">
    <source>
        <dbReference type="ARBA" id="ARBA00022723"/>
    </source>
</evidence>
<dbReference type="PROSITE" id="PS01087">
    <property type="entry name" value="RADICAL_ACTIVATING"/>
    <property type="match status" value="1"/>
</dbReference>
<dbReference type="Pfam" id="PF04055">
    <property type="entry name" value="Radical_SAM"/>
    <property type="match status" value="1"/>
</dbReference>
<evidence type="ECO:0000256" key="6">
    <source>
        <dbReference type="ARBA" id="ARBA00023002"/>
    </source>
</evidence>
<dbReference type="PROSITE" id="PS00198">
    <property type="entry name" value="4FE4S_FER_1"/>
    <property type="match status" value="1"/>
</dbReference>
<feature type="domain" description="Radical SAM core" evidence="11">
    <location>
        <begin position="15"/>
        <end position="295"/>
    </location>
</feature>
<evidence type="ECO:0000256" key="9">
    <source>
        <dbReference type="ARBA" id="ARBA00047365"/>
    </source>
</evidence>
<keyword evidence="7" id="KW-0408">Iron</keyword>
<dbReference type="PANTHER" id="PTHR30352">
    <property type="entry name" value="PYRUVATE FORMATE-LYASE-ACTIVATING ENZYME"/>
    <property type="match status" value="1"/>
</dbReference>
<evidence type="ECO:0000256" key="8">
    <source>
        <dbReference type="ARBA" id="ARBA00023014"/>
    </source>
</evidence>
<comment type="cofactor">
    <cofactor evidence="1">
        <name>[4Fe-4S] cluster</name>
        <dbReference type="ChEBI" id="CHEBI:49883"/>
    </cofactor>
</comment>
<dbReference type="CDD" id="cd01335">
    <property type="entry name" value="Radical_SAM"/>
    <property type="match status" value="1"/>
</dbReference>
<dbReference type="InterPro" id="IPR017900">
    <property type="entry name" value="4Fe4S_Fe_S_CS"/>
</dbReference>
<comment type="caution">
    <text evidence="12">The sequence shown here is derived from an EMBL/GenBank/DDBJ whole genome shotgun (WGS) entry which is preliminary data.</text>
</comment>
<feature type="domain" description="4Fe-4S ferredoxin-type" evidence="10">
    <location>
        <begin position="46"/>
        <end position="75"/>
    </location>
</feature>
<dbReference type="PROSITE" id="PS51379">
    <property type="entry name" value="4FE4S_FER_2"/>
    <property type="match status" value="2"/>
</dbReference>
<keyword evidence="4" id="KW-0949">S-adenosyl-L-methionine</keyword>
<dbReference type="SFLD" id="SFLDG01066">
    <property type="entry name" value="organic_radical-activating_enz"/>
    <property type="match status" value="1"/>
</dbReference>
<accession>A0A974BMP7</accession>
<dbReference type="InterPro" id="IPR050014">
    <property type="entry name" value="T4HPD_activ_SAM"/>
</dbReference>
<evidence type="ECO:0000256" key="3">
    <source>
        <dbReference type="ARBA" id="ARBA00022485"/>
    </source>
</evidence>
<dbReference type="GO" id="GO:0051539">
    <property type="term" value="F:4 iron, 4 sulfur cluster binding"/>
    <property type="evidence" value="ECO:0007669"/>
    <property type="project" value="UniProtKB-KW"/>
</dbReference>
<evidence type="ECO:0000259" key="11">
    <source>
        <dbReference type="PROSITE" id="PS51918"/>
    </source>
</evidence>
<dbReference type="GO" id="GO:0043364">
    <property type="term" value="F:glycyl-radical enzyme activating activity"/>
    <property type="evidence" value="ECO:0007669"/>
    <property type="project" value="InterPro"/>
</dbReference>
<sequence>MNTVAIFNIQKFSIHDGPGIRTTVFLKGCPLKCLWCHNPESQEYEKQILYDAEKCVLCGTCVKVCPKNAIKIEGNILTTDMDKCDFCGLCEIYCIQEARQVVGKHYSVEEVLKEVLKDRIFYEKSGGGVTVSGGEPLMFIDFVEELFKKLKEENIHTAVDTSGAVNFESLERIAEYTDLFLYDIKLMDDEIHKKYIKASNKTILDNLKKLSKIHNNINIRLPIIEGVNADTDHIERIIDFIKDLNIKKVNLLPYHDIAKHKYKKLDMDYEEENMSKPSEEKMQRFMSMFESKGYEVKIGG</sequence>
<gene>
    <name evidence="12" type="ORF">HZF24_16125</name>
</gene>
<evidence type="ECO:0000256" key="1">
    <source>
        <dbReference type="ARBA" id="ARBA00001966"/>
    </source>
</evidence>
<dbReference type="SUPFAM" id="SSF54862">
    <property type="entry name" value="4Fe-4S ferredoxins"/>
    <property type="match status" value="1"/>
</dbReference>
<dbReference type="SFLD" id="SFLDS00029">
    <property type="entry name" value="Radical_SAM"/>
    <property type="match status" value="1"/>
</dbReference>
<dbReference type="Gene3D" id="3.30.70.20">
    <property type="match status" value="2"/>
</dbReference>
<dbReference type="InterPro" id="IPR040074">
    <property type="entry name" value="BssD/PflA/YjjW"/>
</dbReference>
<dbReference type="InterPro" id="IPR007197">
    <property type="entry name" value="rSAM"/>
</dbReference>
<keyword evidence="13" id="KW-1185">Reference proteome</keyword>
<evidence type="ECO:0000256" key="7">
    <source>
        <dbReference type="ARBA" id="ARBA00023004"/>
    </source>
</evidence>
<evidence type="ECO:0000256" key="4">
    <source>
        <dbReference type="ARBA" id="ARBA00022691"/>
    </source>
</evidence>
<dbReference type="EMBL" id="JACBNQ010000026">
    <property type="protein sequence ID" value="NYB75676.1"/>
    <property type="molecule type" value="Genomic_DNA"/>
</dbReference>
<dbReference type="SUPFAM" id="SSF102114">
    <property type="entry name" value="Radical SAM enzymes"/>
    <property type="match status" value="1"/>
</dbReference>
<keyword evidence="5" id="KW-0479">Metal-binding</keyword>
<keyword evidence="8" id="KW-0411">Iron-sulfur</keyword>
<reference evidence="12" key="1">
    <citation type="submission" date="2020-07" db="EMBL/GenBank/DDBJ databases">
        <title>Genomic analysis of a strain of Sedimentibacter Hydroxybenzoicus DSM7310.</title>
        <authorList>
            <person name="Ma S."/>
        </authorList>
    </citation>
    <scope>NUCLEOTIDE SEQUENCE</scope>
    <source>
        <strain evidence="12">DSM 7310</strain>
    </source>
</reference>
<proteinExistence type="inferred from homology"/>
<dbReference type="PIRSF" id="PIRSF000371">
    <property type="entry name" value="PFL_act_enz"/>
    <property type="match status" value="1"/>
</dbReference>
<evidence type="ECO:0000313" key="13">
    <source>
        <dbReference type="Proteomes" id="UP000611629"/>
    </source>
</evidence>
<dbReference type="PROSITE" id="PS51918">
    <property type="entry name" value="RADICAL_SAM"/>
    <property type="match status" value="1"/>
</dbReference>
<dbReference type="NCBIfam" id="TIGR02494">
    <property type="entry name" value="PFLE_PFLC"/>
    <property type="match status" value="1"/>
</dbReference>
<evidence type="ECO:0000259" key="10">
    <source>
        <dbReference type="PROSITE" id="PS51379"/>
    </source>
</evidence>
<keyword evidence="3" id="KW-0004">4Fe-4S</keyword>
<dbReference type="AlphaFoldDB" id="A0A974BMP7"/>
<feature type="domain" description="4Fe-4S ferredoxin-type" evidence="10">
    <location>
        <begin position="77"/>
        <end position="104"/>
    </location>
</feature>
<dbReference type="InterPro" id="IPR017896">
    <property type="entry name" value="4Fe4S_Fe-S-bd"/>
</dbReference>
<dbReference type="InterPro" id="IPR001989">
    <property type="entry name" value="Radical_activat_CS"/>
</dbReference>
<name>A0A974BMP7_SEDHY</name>
<evidence type="ECO:0000256" key="2">
    <source>
        <dbReference type="ARBA" id="ARBA00009777"/>
    </source>
</evidence>
<dbReference type="SFLD" id="SFLDG01118">
    <property type="entry name" value="activating_enzymes__group_2"/>
    <property type="match status" value="1"/>
</dbReference>
<dbReference type="InterPro" id="IPR058240">
    <property type="entry name" value="rSAM_sf"/>
</dbReference>
<dbReference type="PANTHER" id="PTHR30352:SF4">
    <property type="entry name" value="PYRUVATE FORMATE-LYASE 2-ACTIVATING ENZYME"/>
    <property type="match status" value="1"/>
</dbReference>
<comment type="similarity">
    <text evidence="2">Belongs to the organic radical-activating enzymes family.</text>
</comment>